<keyword evidence="4" id="KW-0378">Hydrolase</keyword>
<dbReference type="GO" id="GO:0004180">
    <property type="term" value="F:carboxypeptidase activity"/>
    <property type="evidence" value="ECO:0007669"/>
    <property type="project" value="UniProtKB-KW"/>
</dbReference>
<evidence type="ECO:0000256" key="2">
    <source>
        <dbReference type="ARBA" id="ARBA00022645"/>
    </source>
</evidence>
<evidence type="ECO:0000313" key="9">
    <source>
        <dbReference type="EMBL" id="SAL13575.1"/>
    </source>
</evidence>
<dbReference type="PIRSF" id="PIRSF028757">
    <property type="entry name" value="LD-carboxypeptidase"/>
    <property type="match status" value="1"/>
</dbReference>
<dbReference type="InterPro" id="IPR027461">
    <property type="entry name" value="Carboxypeptidase_A_C_sf"/>
</dbReference>
<dbReference type="GO" id="GO:0006508">
    <property type="term" value="P:proteolysis"/>
    <property type="evidence" value="ECO:0007669"/>
    <property type="project" value="UniProtKB-KW"/>
</dbReference>
<comment type="caution">
    <text evidence="9">The sequence shown here is derived from an EMBL/GenBank/DDBJ whole genome shotgun (WGS) entry which is preliminary data.</text>
</comment>
<keyword evidence="10" id="KW-1185">Reference proteome</keyword>
<evidence type="ECO:0000259" key="8">
    <source>
        <dbReference type="Pfam" id="PF17676"/>
    </source>
</evidence>
<protein>
    <submittedName>
        <fullName evidence="9">L,D-carboxypeptidase A</fullName>
    </submittedName>
</protein>
<dbReference type="InterPro" id="IPR003507">
    <property type="entry name" value="S66_fam"/>
</dbReference>
<dbReference type="AlphaFoldDB" id="A0A158F1I2"/>
<dbReference type="Gene3D" id="3.40.50.10740">
    <property type="entry name" value="Class I glutamine amidotransferase-like"/>
    <property type="match status" value="1"/>
</dbReference>
<feature type="active site" description="Charge relay system" evidence="6">
    <location>
        <position position="276"/>
    </location>
</feature>
<evidence type="ECO:0000256" key="6">
    <source>
        <dbReference type="PIRSR" id="PIRSR028757-1"/>
    </source>
</evidence>
<sequence length="309" mass="33840">MIVKPRTIDFVAPSGYPHDPAAVERGLERLRAQGHRLENLHATKRRYQRFGGTDGERAADLNRLADPSRRLPDIVLAVRGGYGAARILHGLDFDGLQRRLADQPVAIVGHSDFTAIQCALYARAGLKSFGGPMFAGDFGAEQLSTFTMQNFWSAITHSHFTVTGNTPQQQSVDATGMLWGGNLAILASLVGTPYMPPVEGGILFIEDVNEHPFRVERMIYQLHQSGILGRQQALVMGEFSGARLADYDNGYSFDTMLEQVRAVIGVPVVTGLQFGHVENLLTLPFGATAHLVARPQGFTMKLSDYPHLV</sequence>
<dbReference type="NCBIfam" id="NF008424">
    <property type="entry name" value="PRK11253.1"/>
    <property type="match status" value="1"/>
</dbReference>
<dbReference type="OrthoDB" id="9807329at2"/>
<name>A0A158F1I2_9BURK</name>
<dbReference type="Pfam" id="PF02016">
    <property type="entry name" value="Peptidase_S66"/>
    <property type="match status" value="1"/>
</dbReference>
<evidence type="ECO:0000259" key="7">
    <source>
        <dbReference type="Pfam" id="PF02016"/>
    </source>
</evidence>
<evidence type="ECO:0000256" key="5">
    <source>
        <dbReference type="ARBA" id="ARBA00022825"/>
    </source>
</evidence>
<organism evidence="9 10">
    <name type="scientific">Caballeronia choica</name>
    <dbReference type="NCBI Taxonomy" id="326476"/>
    <lineage>
        <taxon>Bacteria</taxon>
        <taxon>Pseudomonadati</taxon>
        <taxon>Pseudomonadota</taxon>
        <taxon>Betaproteobacteria</taxon>
        <taxon>Burkholderiales</taxon>
        <taxon>Burkholderiaceae</taxon>
        <taxon>Caballeronia</taxon>
    </lineage>
</organism>
<dbReference type="CDD" id="cd07025">
    <property type="entry name" value="Peptidase_S66"/>
    <property type="match status" value="1"/>
</dbReference>
<dbReference type="InterPro" id="IPR040449">
    <property type="entry name" value="Peptidase_S66_N"/>
</dbReference>
<feature type="domain" description="LD-carboxypeptidase C-terminal" evidence="8">
    <location>
        <begin position="175"/>
        <end position="291"/>
    </location>
</feature>
<dbReference type="PANTHER" id="PTHR30237:SF2">
    <property type="entry name" value="MUREIN TETRAPEPTIDE CARBOXYPEPTIDASE"/>
    <property type="match status" value="1"/>
</dbReference>
<feature type="active site" description="Charge relay system" evidence="6">
    <location>
        <position position="206"/>
    </location>
</feature>
<gene>
    <name evidence="9" type="ORF">AWB68_00197</name>
</gene>
<keyword evidence="2" id="KW-0121">Carboxypeptidase</keyword>
<dbReference type="InterPro" id="IPR029062">
    <property type="entry name" value="Class_I_gatase-like"/>
</dbReference>
<dbReference type="SUPFAM" id="SSF52317">
    <property type="entry name" value="Class I glutamine amidotransferase-like"/>
    <property type="match status" value="1"/>
</dbReference>
<dbReference type="PANTHER" id="PTHR30237">
    <property type="entry name" value="MURAMOYLTETRAPEPTIDE CARBOXYPEPTIDASE"/>
    <property type="match status" value="1"/>
</dbReference>
<dbReference type="RefSeq" id="WP_087642476.1">
    <property type="nucleotide sequence ID" value="NZ_FCON02000001.1"/>
</dbReference>
<dbReference type="InterPro" id="IPR040921">
    <property type="entry name" value="Peptidase_S66C"/>
</dbReference>
<comment type="similarity">
    <text evidence="1">Belongs to the peptidase S66 family.</text>
</comment>
<accession>A0A158F1I2</accession>
<evidence type="ECO:0000313" key="10">
    <source>
        <dbReference type="Proteomes" id="UP000054770"/>
    </source>
</evidence>
<keyword evidence="3" id="KW-0645">Protease</keyword>
<dbReference type="InterPro" id="IPR027478">
    <property type="entry name" value="LdcA_N"/>
</dbReference>
<dbReference type="SUPFAM" id="SSF141986">
    <property type="entry name" value="LD-carboxypeptidase A C-terminal domain-like"/>
    <property type="match status" value="1"/>
</dbReference>
<evidence type="ECO:0000256" key="4">
    <source>
        <dbReference type="ARBA" id="ARBA00022801"/>
    </source>
</evidence>
<evidence type="ECO:0000256" key="1">
    <source>
        <dbReference type="ARBA" id="ARBA00010233"/>
    </source>
</evidence>
<feature type="domain" description="LD-carboxypeptidase N-terminal" evidence="7">
    <location>
        <begin position="8"/>
        <end position="131"/>
    </location>
</feature>
<dbReference type="EMBL" id="FCON02000001">
    <property type="protein sequence ID" value="SAL13575.1"/>
    <property type="molecule type" value="Genomic_DNA"/>
</dbReference>
<reference evidence="9" key="1">
    <citation type="submission" date="2016-01" db="EMBL/GenBank/DDBJ databases">
        <authorList>
            <person name="Peeters C."/>
        </authorList>
    </citation>
    <scope>NUCLEOTIDE SEQUENCE [LARGE SCALE GENOMIC DNA]</scope>
    <source>
        <strain evidence="9">LMG 22940</strain>
    </source>
</reference>
<proteinExistence type="inferred from homology"/>
<evidence type="ECO:0000256" key="3">
    <source>
        <dbReference type="ARBA" id="ARBA00022670"/>
    </source>
</evidence>
<dbReference type="Proteomes" id="UP000054770">
    <property type="component" value="Unassembled WGS sequence"/>
</dbReference>
<feature type="active site" description="Nucleophile" evidence="6">
    <location>
        <position position="111"/>
    </location>
</feature>
<dbReference type="Pfam" id="PF17676">
    <property type="entry name" value="Peptidase_S66C"/>
    <property type="match status" value="1"/>
</dbReference>
<dbReference type="GO" id="GO:0008236">
    <property type="term" value="F:serine-type peptidase activity"/>
    <property type="evidence" value="ECO:0007669"/>
    <property type="project" value="UniProtKB-KW"/>
</dbReference>
<dbReference type="Gene3D" id="3.50.30.60">
    <property type="entry name" value="LD-carboxypeptidase A C-terminal domain-like"/>
    <property type="match status" value="1"/>
</dbReference>
<keyword evidence="5" id="KW-0720">Serine protease</keyword>